<sequence length="229" mass="25678">MYSASLLALRNSLSIVRPTALRLALCTLATATTTRPLLERSQPPKTLTTYKKPFTKRKQYLFAEYETQMALGPIVVIQFNNLSGAEQLDFRRSLKLSASNAHMMVVRPKMFKAVVRHTKYINMSNLFSGPSAIIYWDQEEDVVAGMRKVIELVGKQKKIILMGAKYNDLLLNPEMMKGFVNLPNVDQLRAQVVGVLESPAQRLASAIKRVPQRLVGVLKQKADGEAQSE</sequence>
<dbReference type="OrthoDB" id="360689at2759"/>
<evidence type="ECO:0008006" key="6">
    <source>
        <dbReference type="Google" id="ProtNLM"/>
    </source>
</evidence>
<dbReference type="InterPro" id="IPR047865">
    <property type="entry name" value="Ribosomal_uL10_bac_type"/>
</dbReference>
<organism evidence="4 5">
    <name type="scientific">Coemansia spiralis</name>
    <dbReference type="NCBI Taxonomy" id="417178"/>
    <lineage>
        <taxon>Eukaryota</taxon>
        <taxon>Fungi</taxon>
        <taxon>Fungi incertae sedis</taxon>
        <taxon>Zoopagomycota</taxon>
        <taxon>Kickxellomycotina</taxon>
        <taxon>Kickxellomycetes</taxon>
        <taxon>Kickxellales</taxon>
        <taxon>Kickxellaceae</taxon>
        <taxon>Coemansia</taxon>
    </lineage>
</organism>
<comment type="similarity">
    <text evidence="1">Belongs to the universal ribosomal protein uL10 family.</text>
</comment>
<proteinExistence type="inferred from homology"/>
<reference evidence="4" key="1">
    <citation type="submission" date="2022-07" db="EMBL/GenBank/DDBJ databases">
        <title>Phylogenomic reconstructions and comparative analyses of Kickxellomycotina fungi.</title>
        <authorList>
            <person name="Reynolds N.K."/>
            <person name="Stajich J.E."/>
            <person name="Barry K."/>
            <person name="Grigoriev I.V."/>
            <person name="Crous P."/>
            <person name="Smith M.E."/>
        </authorList>
    </citation>
    <scope>NUCLEOTIDE SEQUENCE</scope>
    <source>
        <strain evidence="4">NRRL 3115</strain>
    </source>
</reference>
<gene>
    <name evidence="4" type="ORF">GGI25_004884</name>
</gene>
<dbReference type="InterPro" id="IPR001790">
    <property type="entry name" value="Ribosomal_uL10"/>
</dbReference>
<evidence type="ECO:0000313" key="4">
    <source>
        <dbReference type="EMBL" id="KAJ2672903.1"/>
    </source>
</evidence>
<dbReference type="Gene3D" id="6.10.250.290">
    <property type="match status" value="1"/>
</dbReference>
<dbReference type="GO" id="GO:0005840">
    <property type="term" value="C:ribosome"/>
    <property type="evidence" value="ECO:0007669"/>
    <property type="project" value="UniProtKB-KW"/>
</dbReference>
<dbReference type="InterPro" id="IPR043141">
    <property type="entry name" value="Ribosomal_uL10-like_sf"/>
</dbReference>
<dbReference type="PANTHER" id="PTHR11560">
    <property type="entry name" value="39S RIBOSOMAL PROTEIN L10, MITOCHONDRIAL"/>
    <property type="match status" value="1"/>
</dbReference>
<keyword evidence="3" id="KW-0687">Ribonucleoprotein</keyword>
<protein>
    <recommendedName>
        <fullName evidence="6">Ribosomal protein L10</fullName>
    </recommendedName>
</protein>
<comment type="caution">
    <text evidence="4">The sequence shown here is derived from an EMBL/GenBank/DDBJ whole genome shotgun (WGS) entry which is preliminary data.</text>
</comment>
<dbReference type="CDD" id="cd05797">
    <property type="entry name" value="Ribosomal_L10"/>
    <property type="match status" value="1"/>
</dbReference>
<dbReference type="GO" id="GO:1990904">
    <property type="term" value="C:ribonucleoprotein complex"/>
    <property type="evidence" value="ECO:0007669"/>
    <property type="project" value="UniProtKB-KW"/>
</dbReference>
<dbReference type="Proteomes" id="UP001151518">
    <property type="component" value="Unassembled WGS sequence"/>
</dbReference>
<evidence type="ECO:0000256" key="3">
    <source>
        <dbReference type="ARBA" id="ARBA00023274"/>
    </source>
</evidence>
<name>A0A9W8KV57_9FUNG</name>
<dbReference type="EMBL" id="JANBTW010000074">
    <property type="protein sequence ID" value="KAJ2672903.1"/>
    <property type="molecule type" value="Genomic_DNA"/>
</dbReference>
<evidence type="ECO:0000256" key="1">
    <source>
        <dbReference type="ARBA" id="ARBA00008889"/>
    </source>
</evidence>
<evidence type="ECO:0000256" key="2">
    <source>
        <dbReference type="ARBA" id="ARBA00022980"/>
    </source>
</evidence>
<keyword evidence="2" id="KW-0689">Ribosomal protein</keyword>
<evidence type="ECO:0000313" key="5">
    <source>
        <dbReference type="Proteomes" id="UP001151518"/>
    </source>
</evidence>
<dbReference type="Gene3D" id="3.30.70.1730">
    <property type="match status" value="1"/>
</dbReference>
<dbReference type="SUPFAM" id="SSF160369">
    <property type="entry name" value="Ribosomal protein L10-like"/>
    <property type="match status" value="1"/>
</dbReference>
<dbReference type="AlphaFoldDB" id="A0A9W8KV57"/>
<dbReference type="Pfam" id="PF00466">
    <property type="entry name" value="Ribosomal_L10"/>
    <property type="match status" value="1"/>
</dbReference>
<accession>A0A9W8KV57</accession>